<comment type="subcellular location">
    <subcellularLocation>
        <location evidence="8">Endoplasmic reticulum membrane</location>
        <topology evidence="8">Multi-pass membrane protein</topology>
    </subcellularLocation>
    <subcellularLocation>
        <location evidence="1">Membrane</location>
        <topology evidence="1">Multi-pass membrane protein</topology>
    </subcellularLocation>
</comment>
<dbReference type="EMBL" id="CAJPDS010000003">
    <property type="protein sequence ID" value="CAF9905355.1"/>
    <property type="molecule type" value="Genomic_DNA"/>
</dbReference>
<sequence length="867" mass="93512">MEPVRPKGMARRISVGLPTHLKLERSNYGYQPAAKQTYATSSEGRKRRTWFTTAELKTSILVLLPYVILQATNNVVSASQSLEKVLGGKGSTSIPRHATPGLLSACALTSGTLVVVGGTSKIRTFLQGQDETKSVPAGHKRTASFTTVQVGSINIQRGRQVAGRLFGVGLPYYATLNLGSDRVGLIMLAALIADIAIADNEPRDFLTKSGTKRLLSSRPWTLATMFLQLVCDLVGFTAASSLSETLLGYLALSIWVFALPSPFPTITAKKAYVSSPVEPPLASESNRLATLKETPAATQTVSPPELKVSPLVYTSEDIDLTLIVGLILGLLTSLIFFLMIPITSESFSFSLIGGFLAASASALALTSAQPHSLRQSRGVGLALGSVLSGSFLMFIGSASWIYFASQTTLAAASFAAIVYDTHKSVAITSHHSHGHSHTHEHHHQEHKHSDHHAHASRISTYLLNRTERWPLLHSILLEKDSRRIFYFMLLNFGFMLVQTFYGVATGSLGLLSDSIHMFFDCLALVVGLCAAVMSKWPPSTRFPYGFGKMDTLAGFANGIFLMLISVEIVYEAAERLAEGSQMHRLGELLTVSGAGLAVNLIGMTAFGHAHHGHGHSHDGHDHDHAHVAHDHSEHAHAGPDHAHDHHGHEHHAHEHLHDHLHSGPNPSPLSVPATPSKPVHTGSHAHGHGHHHHHHGNENMHGIFLHIMADTLGSVAVVISTLLIQYYGWMGFDPLASVLIAILIFASAIPLVKSSARTLLLTIPEDTEFDLREALAGVSALRGVVGYAVPKFWLEEGDNRRVLGVIHVVAARGANMEDVKERAVAYLKTKGMDVLVQVEREGSGRCWCRGGVTPSPLSASVYAAKAG</sequence>
<evidence type="ECO:0000256" key="2">
    <source>
        <dbReference type="ARBA" id="ARBA00008873"/>
    </source>
</evidence>
<evidence type="ECO:0000259" key="11">
    <source>
        <dbReference type="Pfam" id="PF01545"/>
    </source>
</evidence>
<keyword evidence="7 10" id="KW-0472">Membrane</keyword>
<gene>
    <name evidence="12" type="primary">MSC2</name>
    <name evidence="12" type="ORF">HETSPECPRED_004964</name>
</gene>
<reference evidence="12" key="1">
    <citation type="submission" date="2021-03" db="EMBL/GenBank/DDBJ databases">
        <authorList>
            <person name="Tagirdzhanova G."/>
        </authorList>
    </citation>
    <scope>NUCLEOTIDE SEQUENCE</scope>
</reference>
<keyword evidence="4 10" id="KW-0812">Transmembrane</keyword>
<dbReference type="GO" id="GO:0006882">
    <property type="term" value="P:intracellular zinc ion homeostasis"/>
    <property type="evidence" value="ECO:0007669"/>
    <property type="project" value="InterPro"/>
</dbReference>
<feature type="region of interest" description="Disordered" evidence="9">
    <location>
        <begin position="610"/>
        <end position="697"/>
    </location>
</feature>
<evidence type="ECO:0000256" key="4">
    <source>
        <dbReference type="ARBA" id="ARBA00022692"/>
    </source>
</evidence>
<dbReference type="InterPro" id="IPR027469">
    <property type="entry name" value="Cation_efflux_TMD_sf"/>
</dbReference>
<proteinExistence type="inferred from homology"/>
<feature type="transmembrane region" description="Helical" evidence="10">
    <location>
        <begin position="484"/>
        <end position="503"/>
    </location>
</feature>
<feature type="transmembrane region" description="Helical" evidence="10">
    <location>
        <begin position="220"/>
        <end position="240"/>
    </location>
</feature>
<feature type="transmembrane region" description="Helical" evidence="10">
    <location>
        <begin position="554"/>
        <end position="573"/>
    </location>
</feature>
<dbReference type="NCBIfam" id="TIGR01297">
    <property type="entry name" value="CDF"/>
    <property type="match status" value="1"/>
</dbReference>
<evidence type="ECO:0000313" key="12">
    <source>
        <dbReference type="EMBL" id="CAF9905355.1"/>
    </source>
</evidence>
<keyword evidence="6 8" id="KW-0406">Ion transport</keyword>
<evidence type="ECO:0000256" key="5">
    <source>
        <dbReference type="ARBA" id="ARBA00022989"/>
    </source>
</evidence>
<feature type="domain" description="Cation efflux protein transmembrane" evidence="11">
    <location>
        <begin position="484"/>
        <end position="760"/>
    </location>
</feature>
<comment type="function">
    <text evidence="8">Functions as a zinc transporter.</text>
</comment>
<dbReference type="OrthoDB" id="78669at2759"/>
<dbReference type="PANTHER" id="PTHR45755:SF4">
    <property type="entry name" value="ZINC TRANSPORTER 7"/>
    <property type="match status" value="1"/>
</dbReference>
<keyword evidence="8" id="KW-0256">Endoplasmic reticulum</keyword>
<feature type="compositionally biased region" description="Basic residues" evidence="9">
    <location>
        <begin position="683"/>
        <end position="695"/>
    </location>
</feature>
<dbReference type="SUPFAM" id="SSF161111">
    <property type="entry name" value="Cation efflux protein transmembrane domain-like"/>
    <property type="match status" value="1"/>
</dbReference>
<keyword evidence="13" id="KW-1185">Reference proteome</keyword>
<evidence type="ECO:0000256" key="6">
    <source>
        <dbReference type="ARBA" id="ARBA00023065"/>
    </source>
</evidence>
<evidence type="ECO:0000256" key="10">
    <source>
        <dbReference type="SAM" id="Phobius"/>
    </source>
</evidence>
<keyword evidence="5 10" id="KW-1133">Transmembrane helix</keyword>
<name>A0A8H3EGT3_9LECA</name>
<dbReference type="GO" id="GO:0005794">
    <property type="term" value="C:Golgi apparatus"/>
    <property type="evidence" value="ECO:0007669"/>
    <property type="project" value="TreeGrafter"/>
</dbReference>
<organism evidence="12 13">
    <name type="scientific">Heterodermia speciosa</name>
    <dbReference type="NCBI Taxonomy" id="116794"/>
    <lineage>
        <taxon>Eukaryota</taxon>
        <taxon>Fungi</taxon>
        <taxon>Dikarya</taxon>
        <taxon>Ascomycota</taxon>
        <taxon>Pezizomycotina</taxon>
        <taxon>Lecanoromycetes</taxon>
        <taxon>OSLEUM clade</taxon>
        <taxon>Lecanoromycetidae</taxon>
        <taxon>Caliciales</taxon>
        <taxon>Physciaceae</taxon>
        <taxon>Heterodermia</taxon>
    </lineage>
</organism>
<feature type="transmembrane region" description="Helical" evidence="10">
    <location>
        <begin position="734"/>
        <end position="752"/>
    </location>
</feature>
<evidence type="ECO:0000256" key="7">
    <source>
        <dbReference type="ARBA" id="ARBA00023136"/>
    </source>
</evidence>
<feature type="region of interest" description="Disordered" evidence="9">
    <location>
        <begin position="430"/>
        <end position="450"/>
    </location>
</feature>
<feature type="transmembrane region" description="Helical" evidence="10">
    <location>
        <begin position="585"/>
        <end position="606"/>
    </location>
</feature>
<feature type="transmembrane region" description="Helical" evidence="10">
    <location>
        <begin position="515"/>
        <end position="533"/>
    </location>
</feature>
<evidence type="ECO:0000256" key="8">
    <source>
        <dbReference type="RuleBase" id="RU369017"/>
    </source>
</evidence>
<evidence type="ECO:0000256" key="1">
    <source>
        <dbReference type="ARBA" id="ARBA00004141"/>
    </source>
</evidence>
<accession>A0A8H3EGT3</accession>
<feature type="compositionally biased region" description="Basic and acidic residues" evidence="9">
    <location>
        <begin position="615"/>
        <end position="661"/>
    </location>
</feature>
<keyword evidence="3 8" id="KW-0813">Transport</keyword>
<evidence type="ECO:0000313" key="13">
    <source>
        <dbReference type="Proteomes" id="UP000664521"/>
    </source>
</evidence>
<feature type="transmembrane region" description="Helical" evidence="10">
    <location>
        <begin position="703"/>
        <end position="728"/>
    </location>
</feature>
<evidence type="ECO:0000256" key="9">
    <source>
        <dbReference type="SAM" id="MobiDB-lite"/>
    </source>
</evidence>
<dbReference type="AlphaFoldDB" id="A0A8H3EGT3"/>
<dbReference type="GO" id="GO:0031410">
    <property type="term" value="C:cytoplasmic vesicle"/>
    <property type="evidence" value="ECO:0007669"/>
    <property type="project" value="TreeGrafter"/>
</dbReference>
<dbReference type="Pfam" id="PF01545">
    <property type="entry name" value="Cation_efflux"/>
    <property type="match status" value="1"/>
</dbReference>
<comment type="caution">
    <text evidence="12">The sequence shown here is derived from an EMBL/GenBank/DDBJ whole genome shotgun (WGS) entry which is preliminary data.</text>
</comment>
<dbReference type="InterPro" id="IPR058533">
    <property type="entry name" value="Cation_efflux_TM"/>
</dbReference>
<dbReference type="Gene3D" id="1.20.1510.10">
    <property type="entry name" value="Cation efflux protein transmembrane domain"/>
    <property type="match status" value="2"/>
</dbReference>
<feature type="transmembrane region" description="Helical" evidence="10">
    <location>
        <begin position="320"/>
        <end position="340"/>
    </location>
</feature>
<feature type="transmembrane region" description="Helical" evidence="10">
    <location>
        <begin position="346"/>
        <end position="366"/>
    </location>
</feature>
<comment type="similarity">
    <text evidence="2 8">Belongs to the cation diffusion facilitator (CDF) transporter (TC 2.A.4) family. SLC30A subfamily.</text>
</comment>
<dbReference type="GO" id="GO:0005789">
    <property type="term" value="C:endoplasmic reticulum membrane"/>
    <property type="evidence" value="ECO:0007669"/>
    <property type="project" value="UniProtKB-SubCell"/>
</dbReference>
<dbReference type="InterPro" id="IPR045316">
    <property type="entry name" value="Msc2-like"/>
</dbReference>
<evidence type="ECO:0000256" key="3">
    <source>
        <dbReference type="ARBA" id="ARBA00022448"/>
    </source>
</evidence>
<feature type="transmembrane region" description="Helical" evidence="10">
    <location>
        <begin position="378"/>
        <end position="395"/>
    </location>
</feature>
<dbReference type="InterPro" id="IPR002524">
    <property type="entry name" value="Cation_efflux"/>
</dbReference>
<dbReference type="GO" id="GO:1904257">
    <property type="term" value="P:zinc ion import into Golgi lumen"/>
    <property type="evidence" value="ECO:0007669"/>
    <property type="project" value="TreeGrafter"/>
</dbReference>
<protein>
    <recommendedName>
        <fullName evidence="8">Zinc transporter</fullName>
    </recommendedName>
</protein>
<dbReference type="Proteomes" id="UP000664521">
    <property type="component" value="Unassembled WGS sequence"/>
</dbReference>
<dbReference type="PANTHER" id="PTHR45755">
    <property type="match status" value="1"/>
</dbReference>
<dbReference type="GO" id="GO:0005385">
    <property type="term" value="F:zinc ion transmembrane transporter activity"/>
    <property type="evidence" value="ECO:0007669"/>
    <property type="project" value="UniProtKB-UniRule"/>
</dbReference>
<feature type="transmembrane region" description="Helical" evidence="10">
    <location>
        <begin position="246"/>
        <end position="266"/>
    </location>
</feature>